<dbReference type="PROSITE" id="PS51292">
    <property type="entry name" value="ZF_RING_CH"/>
    <property type="match status" value="1"/>
</dbReference>
<keyword evidence="9 11" id="KW-0472">Membrane</keyword>
<evidence type="ECO:0000256" key="11">
    <source>
        <dbReference type="SAM" id="Phobius"/>
    </source>
</evidence>
<protein>
    <recommendedName>
        <fullName evidence="12">RING-CH-type domain-containing protein</fullName>
    </recommendedName>
</protein>
<dbReference type="OrthoDB" id="264354at2759"/>
<keyword evidence="8 11" id="KW-1133">Transmembrane helix</keyword>
<dbReference type="PANTHER" id="PTHR46065">
    <property type="entry name" value="E3 UBIQUITIN-PROTEIN LIGASE MARCH 2/3 FAMILY MEMBER"/>
    <property type="match status" value="1"/>
</dbReference>
<dbReference type="SUPFAM" id="SSF57850">
    <property type="entry name" value="RING/U-box"/>
    <property type="match status" value="1"/>
</dbReference>
<feature type="region of interest" description="Disordered" evidence="10">
    <location>
        <begin position="366"/>
        <end position="398"/>
    </location>
</feature>
<reference evidence="13 14" key="1">
    <citation type="submission" date="2017-06" db="EMBL/GenBank/DDBJ databases">
        <title>A platform for efficient transgenesis in Macrostomum lignano, a flatworm model organism for stem cell research.</title>
        <authorList>
            <person name="Berezikov E."/>
        </authorList>
    </citation>
    <scope>NUCLEOTIDE SEQUENCE [LARGE SCALE GENOMIC DNA]</scope>
    <source>
        <strain evidence="13">DV1</strain>
        <tissue evidence="13">Whole organism</tissue>
    </source>
</reference>
<sequence>MADISSSGSETYSSSSGSDSSSSRSSSSLGRHRHRSRQRRRDRSGSSRNQHRQHPQQHVDDINETAAIGASVRDAASASVVLPMSVIAPMPSSLEAGQSSSAETTAATGTSVSTATAWPESLIINCCSSSAGCQQMQLLEQQSKQPTVTPSVAIAGTSGGCAGGSFPTGRPKYPLPDDSEYSSYESLLGQGGGGRASKPFCRICHLPGDEASSGGAAGGAASVSGANNRLLLSPCRCSGTLQHVHPACLAKWIEASARIRRSLDPAAEAERRRRHRGGRRRNGRSPPRCELCNYEYRRRAKFSLAANGGWRMPRVSRGDRVLHLIFLLCLLVMTACAVITVMCFVRDRDRPVQQQQLVTSASSSSIASSASASPGAASEAASKQQPLPPQHPHQPPPTPLVLTGYEALTLVSGILFFLAFFTAMSVQIKSRHTVYKLIVKCYRMNITYSFLPYERSRDSQLA</sequence>
<organism evidence="13 14">
    <name type="scientific">Macrostomum lignano</name>
    <dbReference type="NCBI Taxonomy" id="282301"/>
    <lineage>
        <taxon>Eukaryota</taxon>
        <taxon>Metazoa</taxon>
        <taxon>Spiralia</taxon>
        <taxon>Lophotrochozoa</taxon>
        <taxon>Platyhelminthes</taxon>
        <taxon>Rhabditophora</taxon>
        <taxon>Macrostomorpha</taxon>
        <taxon>Macrostomida</taxon>
        <taxon>Macrostomidae</taxon>
        <taxon>Macrostomum</taxon>
    </lineage>
</organism>
<dbReference type="GO" id="GO:0016740">
    <property type="term" value="F:transferase activity"/>
    <property type="evidence" value="ECO:0007669"/>
    <property type="project" value="UniProtKB-KW"/>
</dbReference>
<evidence type="ECO:0000259" key="12">
    <source>
        <dbReference type="PROSITE" id="PS51292"/>
    </source>
</evidence>
<feature type="region of interest" description="Disordered" evidence="10">
    <location>
        <begin position="1"/>
        <end position="61"/>
    </location>
</feature>
<comment type="caution">
    <text evidence="13">The sequence shown here is derived from an EMBL/GenBank/DDBJ whole genome shotgun (WGS) entry which is preliminary data.</text>
</comment>
<name>A0A267H2B4_9PLAT</name>
<evidence type="ECO:0000313" key="13">
    <source>
        <dbReference type="EMBL" id="PAA91692.1"/>
    </source>
</evidence>
<evidence type="ECO:0000256" key="9">
    <source>
        <dbReference type="ARBA" id="ARBA00023136"/>
    </source>
</evidence>
<dbReference type="InterPro" id="IPR011016">
    <property type="entry name" value="Znf_RING-CH"/>
</dbReference>
<keyword evidence="3 11" id="KW-0812">Transmembrane</keyword>
<proteinExistence type="predicted"/>
<feature type="compositionally biased region" description="Low complexity" evidence="10">
    <location>
        <begin position="366"/>
        <end position="385"/>
    </location>
</feature>
<dbReference type="Proteomes" id="UP000215902">
    <property type="component" value="Unassembled WGS sequence"/>
</dbReference>
<comment type="subcellular location">
    <subcellularLocation>
        <location evidence="1">Membrane</location>
        <topology evidence="1">Multi-pass membrane protein</topology>
    </subcellularLocation>
</comment>
<gene>
    <name evidence="13" type="ORF">BOX15_Mlig014848g1</name>
</gene>
<keyword evidence="7" id="KW-0862">Zinc</keyword>
<feature type="transmembrane region" description="Helical" evidence="11">
    <location>
        <begin position="321"/>
        <end position="342"/>
    </location>
</feature>
<evidence type="ECO:0000313" key="14">
    <source>
        <dbReference type="Proteomes" id="UP000215902"/>
    </source>
</evidence>
<dbReference type="EMBL" id="NIVC01000080">
    <property type="protein sequence ID" value="PAA91692.1"/>
    <property type="molecule type" value="Genomic_DNA"/>
</dbReference>
<feature type="compositionally biased region" description="Low complexity" evidence="10">
    <location>
        <begin position="1"/>
        <end position="29"/>
    </location>
</feature>
<feature type="compositionally biased region" description="Basic residues" evidence="10">
    <location>
        <begin position="272"/>
        <end position="283"/>
    </location>
</feature>
<feature type="transmembrane region" description="Helical" evidence="11">
    <location>
        <begin position="407"/>
        <end position="426"/>
    </location>
</feature>
<dbReference type="SMART" id="SM00744">
    <property type="entry name" value="RINGv"/>
    <property type="match status" value="1"/>
</dbReference>
<feature type="compositionally biased region" description="Pro residues" evidence="10">
    <location>
        <begin position="386"/>
        <end position="398"/>
    </location>
</feature>
<keyword evidence="6" id="KW-0833">Ubl conjugation pathway</keyword>
<accession>A0A267H2B4</accession>
<evidence type="ECO:0000256" key="3">
    <source>
        <dbReference type="ARBA" id="ARBA00022692"/>
    </source>
</evidence>
<dbReference type="Pfam" id="PF12906">
    <property type="entry name" value="RINGv"/>
    <property type="match status" value="1"/>
</dbReference>
<evidence type="ECO:0000256" key="1">
    <source>
        <dbReference type="ARBA" id="ARBA00004141"/>
    </source>
</evidence>
<keyword evidence="5" id="KW-0863">Zinc-finger</keyword>
<feature type="compositionally biased region" description="Basic residues" evidence="10">
    <location>
        <begin position="30"/>
        <end position="42"/>
    </location>
</feature>
<evidence type="ECO:0000256" key="5">
    <source>
        <dbReference type="ARBA" id="ARBA00022771"/>
    </source>
</evidence>
<dbReference type="AlphaFoldDB" id="A0A267H2B4"/>
<feature type="region of interest" description="Disordered" evidence="10">
    <location>
        <begin position="264"/>
        <end position="285"/>
    </location>
</feature>
<evidence type="ECO:0000256" key="7">
    <source>
        <dbReference type="ARBA" id="ARBA00022833"/>
    </source>
</evidence>
<keyword evidence="4" id="KW-0479">Metal-binding</keyword>
<evidence type="ECO:0000256" key="6">
    <source>
        <dbReference type="ARBA" id="ARBA00022786"/>
    </source>
</evidence>
<feature type="domain" description="RING-CH-type" evidence="12">
    <location>
        <begin position="193"/>
        <end position="299"/>
    </location>
</feature>
<keyword evidence="14" id="KW-1185">Reference proteome</keyword>
<evidence type="ECO:0000256" key="10">
    <source>
        <dbReference type="SAM" id="MobiDB-lite"/>
    </source>
</evidence>
<evidence type="ECO:0000256" key="2">
    <source>
        <dbReference type="ARBA" id="ARBA00022679"/>
    </source>
</evidence>
<evidence type="ECO:0000256" key="8">
    <source>
        <dbReference type="ARBA" id="ARBA00022989"/>
    </source>
</evidence>
<dbReference type="InterPro" id="IPR013083">
    <property type="entry name" value="Znf_RING/FYVE/PHD"/>
</dbReference>
<dbReference type="STRING" id="282301.A0A267H2B4"/>
<dbReference type="Gene3D" id="3.30.40.10">
    <property type="entry name" value="Zinc/RING finger domain, C3HC4 (zinc finger)"/>
    <property type="match status" value="1"/>
</dbReference>
<dbReference type="GO" id="GO:0016020">
    <property type="term" value="C:membrane"/>
    <property type="evidence" value="ECO:0007669"/>
    <property type="project" value="UniProtKB-SubCell"/>
</dbReference>
<keyword evidence="2" id="KW-0808">Transferase</keyword>
<evidence type="ECO:0000256" key="4">
    <source>
        <dbReference type="ARBA" id="ARBA00022723"/>
    </source>
</evidence>
<dbReference type="PANTHER" id="PTHR46065:SF3">
    <property type="entry name" value="FI20425P1"/>
    <property type="match status" value="1"/>
</dbReference>
<dbReference type="GO" id="GO:0008270">
    <property type="term" value="F:zinc ion binding"/>
    <property type="evidence" value="ECO:0007669"/>
    <property type="project" value="UniProtKB-KW"/>
</dbReference>